<keyword evidence="1" id="KW-0805">Transcription regulation</keyword>
<dbReference type="InterPro" id="IPR037923">
    <property type="entry name" value="HTH-like"/>
</dbReference>
<dbReference type="SMART" id="SM00342">
    <property type="entry name" value="HTH_ARAC"/>
    <property type="match status" value="1"/>
</dbReference>
<dbReference type="Proteomes" id="UP000474159">
    <property type="component" value="Unassembled WGS sequence"/>
</dbReference>
<dbReference type="EMBL" id="VZZK01000030">
    <property type="protein sequence ID" value="KAB1076482.1"/>
    <property type="molecule type" value="Genomic_DNA"/>
</dbReference>
<dbReference type="InterPro" id="IPR003313">
    <property type="entry name" value="AraC-bd"/>
</dbReference>
<dbReference type="Pfam" id="PF02311">
    <property type="entry name" value="AraC_binding"/>
    <property type="match status" value="1"/>
</dbReference>
<dbReference type="GO" id="GO:0043565">
    <property type="term" value="F:sequence-specific DNA binding"/>
    <property type="evidence" value="ECO:0007669"/>
    <property type="project" value="InterPro"/>
</dbReference>
<dbReference type="PROSITE" id="PS00041">
    <property type="entry name" value="HTH_ARAC_FAMILY_1"/>
    <property type="match status" value="1"/>
</dbReference>
<dbReference type="GO" id="GO:0003700">
    <property type="term" value="F:DNA-binding transcription factor activity"/>
    <property type="evidence" value="ECO:0007669"/>
    <property type="project" value="InterPro"/>
</dbReference>
<gene>
    <name evidence="6" type="ORF">F6X53_23485</name>
</gene>
<dbReference type="RefSeq" id="WP_151002839.1">
    <property type="nucleotide sequence ID" value="NZ_BPQY01000040.1"/>
</dbReference>
<dbReference type="InterPro" id="IPR050204">
    <property type="entry name" value="AraC_XylS_family_regulators"/>
</dbReference>
<comment type="caution">
    <text evidence="6">The sequence shown here is derived from an EMBL/GenBank/DDBJ whole genome shotgun (WGS) entry which is preliminary data.</text>
</comment>
<keyword evidence="3" id="KW-0010">Activator</keyword>
<dbReference type="PANTHER" id="PTHR46796">
    <property type="entry name" value="HTH-TYPE TRANSCRIPTIONAL ACTIVATOR RHAS-RELATED"/>
    <property type="match status" value="1"/>
</dbReference>
<evidence type="ECO:0000313" key="7">
    <source>
        <dbReference type="Proteomes" id="UP000474159"/>
    </source>
</evidence>
<keyword evidence="4" id="KW-0804">Transcription</keyword>
<evidence type="ECO:0000256" key="4">
    <source>
        <dbReference type="ARBA" id="ARBA00023163"/>
    </source>
</evidence>
<organism evidence="6 7">
    <name type="scientific">Methylobacterium soli</name>
    <dbReference type="NCBI Taxonomy" id="553447"/>
    <lineage>
        <taxon>Bacteria</taxon>
        <taxon>Pseudomonadati</taxon>
        <taxon>Pseudomonadota</taxon>
        <taxon>Alphaproteobacteria</taxon>
        <taxon>Hyphomicrobiales</taxon>
        <taxon>Methylobacteriaceae</taxon>
        <taxon>Methylobacterium</taxon>
    </lineage>
</organism>
<evidence type="ECO:0000256" key="1">
    <source>
        <dbReference type="ARBA" id="ARBA00023015"/>
    </source>
</evidence>
<dbReference type="PANTHER" id="PTHR46796:SF2">
    <property type="entry name" value="TRANSCRIPTIONAL REGULATORY PROTEIN"/>
    <property type="match status" value="1"/>
</dbReference>
<keyword evidence="7" id="KW-1185">Reference proteome</keyword>
<dbReference type="SUPFAM" id="SSF51215">
    <property type="entry name" value="Regulatory protein AraC"/>
    <property type="match status" value="1"/>
</dbReference>
<evidence type="ECO:0000313" key="6">
    <source>
        <dbReference type="EMBL" id="KAB1076482.1"/>
    </source>
</evidence>
<protein>
    <submittedName>
        <fullName evidence="6">Helix-turn-helix transcriptional regulator</fullName>
    </submittedName>
</protein>
<dbReference type="AlphaFoldDB" id="A0A6L3STJ7"/>
<dbReference type="Gene3D" id="1.10.10.60">
    <property type="entry name" value="Homeodomain-like"/>
    <property type="match status" value="2"/>
</dbReference>
<keyword evidence="2" id="KW-0238">DNA-binding</keyword>
<evidence type="ECO:0000259" key="5">
    <source>
        <dbReference type="PROSITE" id="PS01124"/>
    </source>
</evidence>
<sequence length="285" mass="31521">MSEALEIAHGAFGRVALLDMDRGLVRHAHPHCHVLLKVEGDDTQFLVGDRIVALTDDQAVLVNAWETHAYLHNPQRDKAMILALYVEPDWLSAFRRNWAASGAPGFFSQPFGSVTPAIRRLAHDLAAEMVYAPDSSHIQDELLSGLMIAVIERFTAWREASESLRAAARRNAGDWRIRRAVARMRAEPGAALGADALAREVGLSRAHFYRLFEQSTGAPPHVFLNAIRVEHAVEAIVRSDESLADIGTRLGFAAPAHFSRFFRDHVSVPPSVFRSILRRGGEPAI</sequence>
<reference evidence="6 7" key="1">
    <citation type="submission" date="2019-09" db="EMBL/GenBank/DDBJ databases">
        <title>YIM 48816 draft genome.</title>
        <authorList>
            <person name="Jiang L."/>
        </authorList>
    </citation>
    <scope>NUCLEOTIDE SEQUENCE [LARGE SCALE GENOMIC DNA]</scope>
    <source>
        <strain evidence="6 7">YIM 48816</strain>
    </source>
</reference>
<name>A0A6L3STJ7_9HYPH</name>
<dbReference type="PROSITE" id="PS01124">
    <property type="entry name" value="HTH_ARAC_FAMILY_2"/>
    <property type="match status" value="1"/>
</dbReference>
<accession>A0A6L3STJ7</accession>
<evidence type="ECO:0000256" key="3">
    <source>
        <dbReference type="ARBA" id="ARBA00023159"/>
    </source>
</evidence>
<dbReference type="InterPro" id="IPR009057">
    <property type="entry name" value="Homeodomain-like_sf"/>
</dbReference>
<evidence type="ECO:0000256" key="2">
    <source>
        <dbReference type="ARBA" id="ARBA00023125"/>
    </source>
</evidence>
<proteinExistence type="predicted"/>
<dbReference type="OrthoDB" id="8201115at2"/>
<feature type="domain" description="HTH araC/xylS-type" evidence="5">
    <location>
        <begin position="178"/>
        <end position="276"/>
    </location>
</feature>
<dbReference type="SUPFAM" id="SSF46689">
    <property type="entry name" value="Homeodomain-like"/>
    <property type="match status" value="2"/>
</dbReference>
<dbReference type="Pfam" id="PF12833">
    <property type="entry name" value="HTH_18"/>
    <property type="match status" value="1"/>
</dbReference>
<dbReference type="InterPro" id="IPR018062">
    <property type="entry name" value="HTH_AraC-typ_CS"/>
</dbReference>
<dbReference type="InterPro" id="IPR018060">
    <property type="entry name" value="HTH_AraC"/>
</dbReference>